<feature type="domain" description="Mannose-6-phosphate isomerase type II C-terminal" evidence="10">
    <location>
        <begin position="350"/>
        <end position="462"/>
    </location>
</feature>
<dbReference type="InterPro" id="IPR011051">
    <property type="entry name" value="RmlC_Cupin_sf"/>
</dbReference>
<evidence type="ECO:0000256" key="4">
    <source>
        <dbReference type="ARBA" id="ARBA00022695"/>
    </source>
</evidence>
<comment type="similarity">
    <text evidence="1 8">Belongs to the mannose-6-phosphate isomerase type 2 family.</text>
</comment>
<protein>
    <recommendedName>
        <fullName evidence="2">mannose-1-phosphate guanylyltransferase</fullName>
        <ecNumber evidence="2">2.7.7.13</ecNumber>
    </recommendedName>
</protein>
<comment type="catalytic activity">
    <reaction evidence="7">
        <text>alpha-D-mannose 1-phosphate + GTP + H(+) = GDP-alpha-D-mannose + diphosphate</text>
        <dbReference type="Rhea" id="RHEA:15229"/>
        <dbReference type="ChEBI" id="CHEBI:15378"/>
        <dbReference type="ChEBI" id="CHEBI:33019"/>
        <dbReference type="ChEBI" id="CHEBI:37565"/>
        <dbReference type="ChEBI" id="CHEBI:57527"/>
        <dbReference type="ChEBI" id="CHEBI:58409"/>
        <dbReference type="EC" id="2.7.7.13"/>
    </reaction>
</comment>
<reference evidence="12 13" key="1">
    <citation type="journal article" date="2012" name="J. Bacteriol.">
        <title>Draft Genome Sequence of the Soil Bacterium Burkholderia terrae Strain BS001, Which Interacts with Fungal Surface Structures.</title>
        <authorList>
            <person name="Nazir R."/>
            <person name="Hansen M.A."/>
            <person name="Sorensen S."/>
            <person name="van Elsas J.D."/>
        </authorList>
    </citation>
    <scope>NUCLEOTIDE SEQUENCE [LARGE SCALE GENOMIC DNA]</scope>
    <source>
        <strain evidence="12 13">BS001</strain>
    </source>
</reference>
<gene>
    <name evidence="12" type="ORF">WQE_50135</name>
</gene>
<dbReference type="InterPro" id="IPR014710">
    <property type="entry name" value="RmlC-like_jellyroll"/>
</dbReference>
<dbReference type="EMBL" id="AKAU01000318">
    <property type="protein sequence ID" value="EIM93309.1"/>
    <property type="molecule type" value="Genomic_DNA"/>
</dbReference>
<dbReference type="CDD" id="cd02509">
    <property type="entry name" value="GDP-M1P_Guanylyltransferase"/>
    <property type="match status" value="1"/>
</dbReference>
<keyword evidence="6" id="KW-0342">GTP-binding</keyword>
<dbReference type="PANTHER" id="PTHR46390:SF1">
    <property type="entry name" value="MANNOSE-1-PHOSPHATE GUANYLYLTRANSFERASE"/>
    <property type="match status" value="1"/>
</dbReference>
<dbReference type="SUPFAM" id="SSF53448">
    <property type="entry name" value="Nucleotide-diphospho-sugar transferases"/>
    <property type="match status" value="1"/>
</dbReference>
<dbReference type="Proteomes" id="UP000004980">
    <property type="component" value="Unassembled WGS sequence"/>
</dbReference>
<comment type="caution">
    <text evidence="12">The sequence shown here is derived from an EMBL/GenBank/DDBJ whole genome shotgun (WGS) entry which is preliminary data.</text>
</comment>
<proteinExistence type="inferred from homology"/>
<dbReference type="InterPro" id="IPR006375">
    <property type="entry name" value="Man1P_GuaTrfase/Man6P_Isoase"/>
</dbReference>
<sequence>MSREPYPKQLISLLGKDSLLQSTAHRLDITDADFTIAEKLTVVANEAHSFTTAKQLRETGKAATVILEPIGRDTAPALTVAALSIASNDRDGIMVVMPADHAMTDVAEFHVTLATAIKFADANQIVTMGIAPTRAETGYGYIRLGAQIERQGGADAYRLEGFVEKPHLELAQSYFASTQYWWNSGIFVMRASTWLRAIKHFQPDVLDACEAAYSGGKLDGDFFRLPIAAFSASPSNSIDYAVMEGVSNDDSICTGVVVQLQAGWSDVGSWDSIWQLLPKDGDENVGRGRVMFEGAESTYAHSEGRLIACVGTRNLVIVETADAVLVADKSRVQDVKKVASRVNVDFGKEAENRNQRKVIRPWGHYETVDEGDRFLIKRIVVDPGAKLSLQMHHHRSERWIVLRGTGLVTCGEEQFLLCEDESTHIPLGTVHRLENPGKVPLEIVEIQSGSYIGEDDIVRFDDIYGRQC</sequence>
<dbReference type="InterPro" id="IPR049577">
    <property type="entry name" value="GMPP_N"/>
</dbReference>
<dbReference type="PANTHER" id="PTHR46390">
    <property type="entry name" value="MANNOSE-1-PHOSPHATE GUANYLYLTRANSFERASE"/>
    <property type="match status" value="1"/>
</dbReference>
<evidence type="ECO:0000256" key="8">
    <source>
        <dbReference type="RuleBase" id="RU004190"/>
    </source>
</evidence>
<keyword evidence="4 12" id="KW-0548">Nucleotidyltransferase</keyword>
<evidence type="ECO:0000313" key="13">
    <source>
        <dbReference type="Proteomes" id="UP000004980"/>
    </source>
</evidence>
<accession>A0ABP2P6N1</accession>
<dbReference type="Gene3D" id="2.60.120.10">
    <property type="entry name" value="Jelly Rolls"/>
    <property type="match status" value="1"/>
</dbReference>
<evidence type="ECO:0000256" key="3">
    <source>
        <dbReference type="ARBA" id="ARBA00022679"/>
    </source>
</evidence>
<dbReference type="GO" id="GO:0016853">
    <property type="term" value="F:isomerase activity"/>
    <property type="evidence" value="ECO:0007669"/>
    <property type="project" value="UniProtKB-KW"/>
</dbReference>
<dbReference type="InterPro" id="IPR051161">
    <property type="entry name" value="Mannose-6P_isomerase_type2"/>
</dbReference>
<dbReference type="NCBIfam" id="TIGR01479">
    <property type="entry name" value="GMP_PMI"/>
    <property type="match status" value="1"/>
</dbReference>
<evidence type="ECO:0000256" key="1">
    <source>
        <dbReference type="ARBA" id="ARBA00006115"/>
    </source>
</evidence>
<evidence type="ECO:0000256" key="7">
    <source>
        <dbReference type="ARBA" id="ARBA00047343"/>
    </source>
</evidence>
<dbReference type="InterPro" id="IPR001538">
    <property type="entry name" value="Man6P_isomerase-2_C"/>
</dbReference>
<evidence type="ECO:0000259" key="11">
    <source>
        <dbReference type="Pfam" id="PF22640"/>
    </source>
</evidence>
<dbReference type="SUPFAM" id="SSF51182">
    <property type="entry name" value="RmlC-like cupins"/>
    <property type="match status" value="1"/>
</dbReference>
<feature type="domain" description="Nucleotidyl transferase" evidence="9">
    <location>
        <begin position="6"/>
        <end position="280"/>
    </location>
</feature>
<evidence type="ECO:0000259" key="9">
    <source>
        <dbReference type="Pfam" id="PF00483"/>
    </source>
</evidence>
<keyword evidence="3" id="KW-0808">Transferase</keyword>
<keyword evidence="5" id="KW-0547">Nucleotide-binding</keyword>
<dbReference type="EC" id="2.7.7.13" evidence="2"/>
<keyword evidence="12" id="KW-0413">Isomerase</keyword>
<evidence type="ECO:0000256" key="6">
    <source>
        <dbReference type="ARBA" id="ARBA00023134"/>
    </source>
</evidence>
<dbReference type="GO" id="GO:0016779">
    <property type="term" value="F:nucleotidyltransferase activity"/>
    <property type="evidence" value="ECO:0007669"/>
    <property type="project" value="UniProtKB-KW"/>
</dbReference>
<keyword evidence="13" id="KW-1185">Reference proteome</keyword>
<evidence type="ECO:0000313" key="12">
    <source>
        <dbReference type="EMBL" id="EIM93309.1"/>
    </source>
</evidence>
<dbReference type="Gene3D" id="3.90.550.10">
    <property type="entry name" value="Spore Coat Polysaccharide Biosynthesis Protein SpsA, Chain A"/>
    <property type="match status" value="1"/>
</dbReference>
<evidence type="ECO:0000259" key="10">
    <source>
        <dbReference type="Pfam" id="PF01050"/>
    </source>
</evidence>
<evidence type="ECO:0000256" key="2">
    <source>
        <dbReference type="ARBA" id="ARBA00012387"/>
    </source>
</evidence>
<dbReference type="Pfam" id="PF22640">
    <property type="entry name" value="ManC_GMP_beta-helix"/>
    <property type="match status" value="1"/>
</dbReference>
<dbReference type="InterPro" id="IPR005835">
    <property type="entry name" value="NTP_transferase_dom"/>
</dbReference>
<dbReference type="Pfam" id="PF01050">
    <property type="entry name" value="MannoseP_isomer"/>
    <property type="match status" value="1"/>
</dbReference>
<dbReference type="CDD" id="cd02213">
    <property type="entry name" value="cupin_PMI_typeII_C"/>
    <property type="match status" value="1"/>
</dbReference>
<dbReference type="Pfam" id="PF00483">
    <property type="entry name" value="NTP_transferase"/>
    <property type="match status" value="1"/>
</dbReference>
<feature type="domain" description="MannoseP isomerase/GMP-like beta-helix" evidence="11">
    <location>
        <begin position="301"/>
        <end position="340"/>
    </location>
</feature>
<organism evidence="12 13">
    <name type="scientific">Paraburkholderia hospita</name>
    <dbReference type="NCBI Taxonomy" id="169430"/>
    <lineage>
        <taxon>Bacteria</taxon>
        <taxon>Pseudomonadati</taxon>
        <taxon>Pseudomonadota</taxon>
        <taxon>Betaproteobacteria</taxon>
        <taxon>Burkholderiales</taxon>
        <taxon>Burkholderiaceae</taxon>
        <taxon>Paraburkholderia</taxon>
    </lineage>
</organism>
<dbReference type="InterPro" id="IPR054566">
    <property type="entry name" value="ManC/GMP-like_b-helix"/>
</dbReference>
<name>A0ABP2P6N1_9BURK</name>
<evidence type="ECO:0000256" key="5">
    <source>
        <dbReference type="ARBA" id="ARBA00022741"/>
    </source>
</evidence>
<dbReference type="InterPro" id="IPR029044">
    <property type="entry name" value="Nucleotide-diphossugar_trans"/>
</dbReference>